<reference evidence="2 3" key="1">
    <citation type="journal article" date="2020" name="mSystems">
        <title>Defining Genomic and Predicted Metabolic Features of the Acetobacterium Genus.</title>
        <authorList>
            <person name="Ross D.E."/>
            <person name="Marshall C.W."/>
            <person name="Gulliver D."/>
            <person name="May H.D."/>
            <person name="Norman R.S."/>
        </authorList>
    </citation>
    <scope>NUCLEOTIDE SEQUENCE [LARGE SCALE GENOMIC DNA]</scope>
    <source>
        <strain evidence="2 3">DSM 4132</strain>
    </source>
</reference>
<dbReference type="Proteomes" id="UP000622405">
    <property type="component" value="Unassembled WGS sequence"/>
</dbReference>
<protein>
    <submittedName>
        <fullName evidence="2">Methyltransferase domain-containing protein</fullName>
    </submittedName>
</protein>
<dbReference type="EMBL" id="WJBE01000005">
    <property type="protein sequence ID" value="MBC3899459.1"/>
    <property type="molecule type" value="Genomic_DNA"/>
</dbReference>
<dbReference type="GO" id="GO:0032259">
    <property type="term" value="P:methylation"/>
    <property type="evidence" value="ECO:0007669"/>
    <property type="project" value="UniProtKB-KW"/>
</dbReference>
<evidence type="ECO:0000313" key="3">
    <source>
        <dbReference type="Proteomes" id="UP000622405"/>
    </source>
</evidence>
<feature type="domain" description="Methyltransferase" evidence="1">
    <location>
        <begin position="60"/>
        <end position="169"/>
    </location>
</feature>
<sequence length="267" mass="30873">MELNTEYFEELWLSDNQKKEPTVEFWDFRAEEYNLSSSTADAQLKRQEKVQSLIDRGIINAESTVLDIGCGSGQFAVELAKKTGKVVGLDFSEQMLSYAGANAAAAGLKNTEFIHSDWDHFDYTEPFDLVIASMSPAIHKPDHLYKMMAYSRGYCYLSSFVERHSDLKEKLYRLTDQSYVRQFNKINYIFNLLWTKGVFPELTYETGIHKRVFPLVKAKELYTRELSVTESPELANRIHQYLETVAENDVVTESLKQRKGELIWKES</sequence>
<dbReference type="PANTHER" id="PTHR43667:SF2">
    <property type="entry name" value="FATTY ACID C-METHYL TRANSFERASE"/>
    <property type="match status" value="1"/>
</dbReference>
<dbReference type="InterPro" id="IPR050723">
    <property type="entry name" value="CFA/CMAS"/>
</dbReference>
<organism evidence="2 3">
    <name type="scientific">Acetobacterium malicum</name>
    <dbReference type="NCBI Taxonomy" id="52692"/>
    <lineage>
        <taxon>Bacteria</taxon>
        <taxon>Bacillati</taxon>
        <taxon>Bacillota</taxon>
        <taxon>Clostridia</taxon>
        <taxon>Eubacteriales</taxon>
        <taxon>Eubacteriaceae</taxon>
        <taxon>Acetobacterium</taxon>
    </lineage>
</organism>
<dbReference type="GO" id="GO:0008168">
    <property type="term" value="F:methyltransferase activity"/>
    <property type="evidence" value="ECO:0007669"/>
    <property type="project" value="UniProtKB-KW"/>
</dbReference>
<evidence type="ECO:0000259" key="1">
    <source>
        <dbReference type="Pfam" id="PF13847"/>
    </source>
</evidence>
<dbReference type="CDD" id="cd02440">
    <property type="entry name" value="AdoMet_MTases"/>
    <property type="match status" value="1"/>
</dbReference>
<gene>
    <name evidence="2" type="ORF">GH811_07500</name>
</gene>
<proteinExistence type="predicted"/>
<dbReference type="PANTHER" id="PTHR43667">
    <property type="entry name" value="CYCLOPROPANE-FATTY-ACYL-PHOSPHOLIPID SYNTHASE"/>
    <property type="match status" value="1"/>
</dbReference>
<name>A0ABR6YWG5_9FIRM</name>
<dbReference type="SUPFAM" id="SSF53335">
    <property type="entry name" value="S-adenosyl-L-methionine-dependent methyltransferases"/>
    <property type="match status" value="1"/>
</dbReference>
<keyword evidence="2" id="KW-0489">Methyltransferase</keyword>
<accession>A0ABR6YWG5</accession>
<comment type="caution">
    <text evidence="2">The sequence shown here is derived from an EMBL/GenBank/DDBJ whole genome shotgun (WGS) entry which is preliminary data.</text>
</comment>
<dbReference type="Pfam" id="PF13847">
    <property type="entry name" value="Methyltransf_31"/>
    <property type="match status" value="1"/>
</dbReference>
<evidence type="ECO:0000313" key="2">
    <source>
        <dbReference type="EMBL" id="MBC3899459.1"/>
    </source>
</evidence>
<dbReference type="Gene3D" id="3.40.50.150">
    <property type="entry name" value="Vaccinia Virus protein VP39"/>
    <property type="match status" value="1"/>
</dbReference>
<dbReference type="InterPro" id="IPR029063">
    <property type="entry name" value="SAM-dependent_MTases_sf"/>
</dbReference>
<dbReference type="RefSeq" id="WP_186893945.1">
    <property type="nucleotide sequence ID" value="NZ_WJBE01000005.1"/>
</dbReference>
<dbReference type="InterPro" id="IPR025714">
    <property type="entry name" value="Methyltranfer_dom"/>
</dbReference>
<keyword evidence="3" id="KW-1185">Reference proteome</keyword>
<keyword evidence="2" id="KW-0808">Transferase</keyword>